<evidence type="ECO:0000313" key="10">
    <source>
        <dbReference type="EMBL" id="SNB61266.1"/>
    </source>
</evidence>
<name>A0A212QP90_9PROT</name>
<comment type="subcellular location">
    <subcellularLocation>
        <location evidence="1">Cell outer membrane</location>
    </subcellularLocation>
</comment>
<evidence type="ECO:0000256" key="5">
    <source>
        <dbReference type="ARBA" id="ARBA00022692"/>
    </source>
</evidence>
<reference evidence="10 11" key="1">
    <citation type="submission" date="2017-06" db="EMBL/GenBank/DDBJ databases">
        <authorList>
            <person name="Kim H.J."/>
            <person name="Triplett B.A."/>
        </authorList>
    </citation>
    <scope>NUCLEOTIDE SEQUENCE [LARGE SCALE GENOMIC DNA]</scope>
    <source>
        <strain evidence="10 11">B29T1</strain>
    </source>
</reference>
<evidence type="ECO:0000256" key="9">
    <source>
        <dbReference type="SAM" id="SignalP"/>
    </source>
</evidence>
<evidence type="ECO:0000313" key="11">
    <source>
        <dbReference type="Proteomes" id="UP000197065"/>
    </source>
</evidence>
<keyword evidence="11" id="KW-1185">Reference proteome</keyword>
<dbReference type="GO" id="GO:0015562">
    <property type="term" value="F:efflux transmembrane transporter activity"/>
    <property type="evidence" value="ECO:0007669"/>
    <property type="project" value="InterPro"/>
</dbReference>
<keyword evidence="7" id="KW-0998">Cell outer membrane</keyword>
<dbReference type="SUPFAM" id="SSF56954">
    <property type="entry name" value="Outer membrane efflux proteins (OEP)"/>
    <property type="match status" value="1"/>
</dbReference>
<dbReference type="GO" id="GO:1990281">
    <property type="term" value="C:efflux pump complex"/>
    <property type="evidence" value="ECO:0007669"/>
    <property type="project" value="TreeGrafter"/>
</dbReference>
<dbReference type="PANTHER" id="PTHR30026">
    <property type="entry name" value="OUTER MEMBRANE PROTEIN TOLC"/>
    <property type="match status" value="1"/>
</dbReference>
<evidence type="ECO:0000256" key="8">
    <source>
        <dbReference type="SAM" id="MobiDB-lite"/>
    </source>
</evidence>
<gene>
    <name evidence="10" type="ORF">SAMN07250955_102157</name>
</gene>
<keyword evidence="5" id="KW-0812">Transmembrane</keyword>
<comment type="similarity">
    <text evidence="2">Belongs to the outer membrane factor (OMF) (TC 1.B.17) family.</text>
</comment>
<evidence type="ECO:0000256" key="4">
    <source>
        <dbReference type="ARBA" id="ARBA00022452"/>
    </source>
</evidence>
<dbReference type="GO" id="GO:0015288">
    <property type="term" value="F:porin activity"/>
    <property type="evidence" value="ECO:0007669"/>
    <property type="project" value="TreeGrafter"/>
</dbReference>
<dbReference type="GO" id="GO:0009279">
    <property type="term" value="C:cell outer membrane"/>
    <property type="evidence" value="ECO:0007669"/>
    <property type="project" value="UniProtKB-SubCell"/>
</dbReference>
<sequence length="464" mass="50416">MSTGRFLILMTCMWLGISPCAAETLRDVLLDAIDANPALKSARERVRGAQALVDAAKAGGRPTVSLNSSEGISYLDADRQTTTLGATRQALVVRQPLVSGGQITGDIERTQGNLRAERARLRDAEQQILATVAGTYAALIRDRALLALATAKEKRLKQAFDQTRLRFRFGDVTITDIAQAETRLAGAAHAQAVAEAGVQASEAEFMRLVGRPPSRILLPPPEAPGLPRSQAEAEGLAQDHPSLVATANDVDSARGALAVAKSERRPKVALETQLAYATDPDRYTDRQTEASIGAVVTVPLYQGGGAAAREHAAQAELSRRRYDLEDRRLAVTLNATQAWQTLMLARSSVRALEIQARAAEIAADGVRHEALIGLRTVLDVLDAENELLRPARNWFARKRILSPRAMRSWPPRADWTSGLLASPRTPMPLLNPRIVNLFDILGMYQRSQGKCLFAHSLQNILEPS</sequence>
<dbReference type="EMBL" id="FYEH01000002">
    <property type="protein sequence ID" value="SNB61266.1"/>
    <property type="molecule type" value="Genomic_DNA"/>
</dbReference>
<evidence type="ECO:0000256" key="2">
    <source>
        <dbReference type="ARBA" id="ARBA00007613"/>
    </source>
</evidence>
<evidence type="ECO:0000256" key="3">
    <source>
        <dbReference type="ARBA" id="ARBA00022448"/>
    </source>
</evidence>
<dbReference type="Pfam" id="PF02321">
    <property type="entry name" value="OEP"/>
    <property type="match status" value="2"/>
</dbReference>
<dbReference type="InterPro" id="IPR051906">
    <property type="entry name" value="TolC-like"/>
</dbReference>
<keyword evidence="3" id="KW-0813">Transport</keyword>
<evidence type="ECO:0000256" key="1">
    <source>
        <dbReference type="ARBA" id="ARBA00004442"/>
    </source>
</evidence>
<protein>
    <submittedName>
        <fullName evidence="10">Outer membrane protein</fullName>
    </submittedName>
</protein>
<dbReference type="RefSeq" id="WP_088560023.1">
    <property type="nucleotide sequence ID" value="NZ_FYEH01000002.1"/>
</dbReference>
<organism evidence="10 11">
    <name type="scientific">Arboricoccus pini</name>
    <dbReference type="NCBI Taxonomy" id="1963835"/>
    <lineage>
        <taxon>Bacteria</taxon>
        <taxon>Pseudomonadati</taxon>
        <taxon>Pseudomonadota</taxon>
        <taxon>Alphaproteobacteria</taxon>
        <taxon>Geminicoccales</taxon>
        <taxon>Geminicoccaceae</taxon>
        <taxon>Arboricoccus</taxon>
    </lineage>
</organism>
<feature type="signal peptide" evidence="9">
    <location>
        <begin position="1"/>
        <end position="22"/>
    </location>
</feature>
<feature type="chain" id="PRO_5012781361" evidence="9">
    <location>
        <begin position="23"/>
        <end position="464"/>
    </location>
</feature>
<keyword evidence="9" id="KW-0732">Signal</keyword>
<proteinExistence type="inferred from homology"/>
<dbReference type="InterPro" id="IPR003423">
    <property type="entry name" value="OMP_efflux"/>
</dbReference>
<dbReference type="Gene3D" id="1.20.1600.10">
    <property type="entry name" value="Outer membrane efflux proteins (OEP)"/>
    <property type="match status" value="1"/>
</dbReference>
<dbReference type="PANTHER" id="PTHR30026:SF22">
    <property type="entry name" value="OUTER MEMBRANE EFFLUX PROTEIN"/>
    <property type="match status" value="1"/>
</dbReference>
<feature type="region of interest" description="Disordered" evidence="8">
    <location>
        <begin position="216"/>
        <end position="236"/>
    </location>
</feature>
<evidence type="ECO:0000256" key="6">
    <source>
        <dbReference type="ARBA" id="ARBA00023136"/>
    </source>
</evidence>
<dbReference type="OrthoDB" id="9789368at2"/>
<keyword evidence="6" id="KW-0472">Membrane</keyword>
<keyword evidence="4" id="KW-1134">Transmembrane beta strand</keyword>
<evidence type="ECO:0000256" key="7">
    <source>
        <dbReference type="ARBA" id="ARBA00023237"/>
    </source>
</evidence>
<accession>A0A212QP90</accession>
<dbReference type="AlphaFoldDB" id="A0A212QP90"/>
<dbReference type="Proteomes" id="UP000197065">
    <property type="component" value="Unassembled WGS sequence"/>
</dbReference>